<feature type="domain" description="CARDB" evidence="2">
    <location>
        <begin position="779"/>
        <end position="887"/>
    </location>
</feature>
<feature type="domain" description="CARDB" evidence="2">
    <location>
        <begin position="531"/>
        <end position="645"/>
    </location>
</feature>
<dbReference type="Gene3D" id="2.60.120.380">
    <property type="match status" value="1"/>
</dbReference>
<evidence type="ECO:0000259" key="2">
    <source>
        <dbReference type="Pfam" id="PF07705"/>
    </source>
</evidence>
<feature type="region of interest" description="Disordered" evidence="1">
    <location>
        <begin position="2637"/>
        <end position="2661"/>
    </location>
</feature>
<dbReference type="Proteomes" id="UP000552954">
    <property type="component" value="Unassembled WGS sequence"/>
</dbReference>
<keyword evidence="4" id="KW-1185">Reference proteome</keyword>
<feature type="compositionally biased region" description="Low complexity" evidence="1">
    <location>
        <begin position="2642"/>
        <end position="2652"/>
    </location>
</feature>
<reference evidence="3 4" key="2">
    <citation type="submission" date="2020-06" db="EMBL/GenBank/DDBJ databases">
        <title>Ramlibacter rhizophilus sp. nov., isolated from rhizosphere soil of national flower Mugunghwa from South Korea.</title>
        <authorList>
            <person name="Zheng-Fei Y."/>
            <person name="Huan T."/>
        </authorList>
    </citation>
    <scope>NUCLEOTIDE SEQUENCE [LARGE SCALE GENOMIC DNA]</scope>
    <source>
        <strain evidence="3 4">B156</strain>
    </source>
</reference>
<evidence type="ECO:0000256" key="1">
    <source>
        <dbReference type="SAM" id="MobiDB-lite"/>
    </source>
</evidence>
<gene>
    <name evidence="3" type="ORF">HK415_12195</name>
</gene>
<feature type="domain" description="CARDB" evidence="2">
    <location>
        <begin position="1475"/>
        <end position="1573"/>
    </location>
</feature>
<organism evidence="3 4">
    <name type="scientific">Ramlibacter montanisoli</name>
    <dbReference type="NCBI Taxonomy" id="2732512"/>
    <lineage>
        <taxon>Bacteria</taxon>
        <taxon>Pseudomonadati</taxon>
        <taxon>Pseudomonadota</taxon>
        <taxon>Betaproteobacteria</taxon>
        <taxon>Burkholderiales</taxon>
        <taxon>Comamonadaceae</taxon>
        <taxon>Ramlibacter</taxon>
    </lineage>
</organism>
<accession>A0A849KFQ5</accession>
<sequence>MTVTSDSDVNGSSGVLELNASNTAEGNNAASLTFTSAQAAYPNLVAGAPVSVPSAGGGQTVTVTWTVTNAGATAATGSWIDRLVLSGDGSFGNGDDRLSVDVPHTGPLAAGASYDASALVTLPNQFDGTLHWIVRTDVLASVVEPDTRPDNTSAPTAVTVASPFSDFLVEAVSAPGAAIAGTSVEVAWRVRNIGNAIADGSWRDRVVLSNDGIYDSTDIVLGTFNRSGPLATQETYTVRASFTLPLELTGSWQVLVRSDIDGSVFEGGRIGNDTGTAPAPLVIAPAPSANLVAGAVIAPAQALAGAVVSASWTITNEGEVAALGPWTDYVYFAPIGQLAGATLLGTRSRNEPLAVGANYSASLQVALPAVADTDGARLLVVTDAQHGVYESQREGDNAAVSNTLSLRHVDLQATAVAAPAAATSGDLVQVTFDVNQAGSTTLTGAWTDRLYLSSTPTVDGSARLLASRAVDSTLAAGASYPSVFDITIPVDVQGSWYLVAVSDALGEVGEVGGEGNNVAATAITVTLAPYADLAVSDVTAPARLIADPARITVGWTVRNTGTGAGLASSWTDRLVLSKNAVAGDNDDIVIGNFVRDTGLAQGASYSRSETVFAPASYAPDSYRVFVIADAGRQVFENGSEANNAAAAPAPLDLMPIPFADLVLTDLVVPATAQSGQSLAVSWAVRNDGIARTDRTSWSDTVIVSRNPDGSDVVAIAGFDHIGVLAAGDRYERSGSVRLPDALSGPVYVTVRTGGVFEFIHDDALNSASAGPVLVSQSPAPDLVVTSISAPTAANEGESIDITWSVRNDGVARAAGSWTDTVSLRKPGLDPADPATPKPIVLGSFTTTSGLDAGLSYTRTERFKLPARTEGGWQVVVSTDGGNTLFEGSPEIANNTLLDDEVLLLSLNPRPDLQVQTLTAPERVTAGSTAAVAFTVVNRGPVATATPRWVDHVYLSLDDKLGSDDILLEAVENGAALAKDAAYASTTRSIVIPERFRGPGFFIAMADAGGAVEEYPAANERNNIAVKAVFVEAQPLSDLVTGAVVVPAQAVYGGEITVRFTVTNKGSAATNRSGWTDTVWLTKDKTRPSPGPRSVLTVEGTPIVIPGNDAVLLGSFAHDGALALGESYTQEVKVRIPQQIDSGTWFITPWSDAYDAVFEDTLASNLNTDDPNEFDSNNYKARAIDILGTPVPPLPDLQVVAVSTNAGPGNPGSVDGPFTVTWTVRNFGEGVAIGLGGSWSDSVFLHETPDLFAPGARVWSLGSFERLHSLDPLASYTQTKSFDLSPATKGLYVTVIADTNPIVPFVIESIEDNNAHTATTEVVARPADLVVTSISAPAPQNFSGERTTVSWTVRNDGAAIWAGTRHWTDAVWLSPDPTFGSRAVRVGQLVHAAGDGLAHGESYTASTEIAVPAGHDGPYFLYVGSDIAFQGTSTAAEGDNGDNDRVRRLYAGNVYEAEASNNNFSRGTIDIIYREPDLTISDITVPPGPLLSGQDLTVKFTVSNEGTRDTREWRWTDRLYLSRDPSLDSADLQVASFLRLGPLGAGDSYERTATFQIPGDAEGPFYLIAFADSDVFGQEPGRAAATIGLGAIQVVDDAVPEFRDEGNNTTVQAVSVTLAPAADLRVTDMVVPERTLRGQALEFQYTVTNTGGAATPGAGVSWFDRIYLSADPLFDPVADRFIGQIRHEGVVAAHGGSYTVVTNSSPETALKLPRDLTGAYYVFVQTDPALGAGVPRGQVFEAGFEGNNVSVSPTPMLIELPPPSDLVITAISAPPGASTGEEVRIDFTVTNQAGAMAEGSWTDSIYLSSDGEWGLGDVLLGKVAHSGNLAVGASYSSQLLARLPPAKAGDYRIIVRSDIFNEVHEGADERNNATASAGTLALTVPALQLGVPLLTTLSPGQQRLFRVTVGAGETLSLALDGADDLSANELFVRYGDVASGFAFDFGASQTLSADPSTVVPATLAGDYYVLIQGRSGAAAHAPVKLTAKALPFSITDIVQDQGGDGRWVTTTISGARFKPGALVKLVRPGLVEVEPARFEVLDATTIIATFDLRNVPHGLYDVAVINPDGALATLPYRYLVEAALPIDVTIGLGGPRVVPAGQTGLYSVSLQSLTNVDTPYVHFAFGAPELGDNAKVFGLPYVSFNSNVRGAPDGQRTDVPWVSLDSEVNSGGFMLAPGYALDVTAGGFVGMSFSVTTYPGLKALYDRDFEAYKRALYDARPDLAKADVLAEGVGSLGSELAEYFSDPNAKLNDKCVALFMPFLFNVTAAATPMTRDEFVAEQTAQAQRLRSAVLADTEANAALINLAADGEGWVNAYLAALEDGGLLRPADEAPPIRRDPKVVSLLAVLGSGVLVGPAGREIASPSSLGAFFEQVHQWYGDTPGTIAPLIGYDIRISDECGEYAIPVPKVAAFEDFDLGLSHPTYFQSVNVFSPGAGAGPALTVDPGFSSLASSNTLAALDLQALFDQIARSAAGGATISGPSGAGDAQFVPVNTALPYTVRFANPAESSTAANEVRVVSVLDDDVSVRSFRLGDMQIGGVTIHVPAERANFQGDFDLRNSLGFIVRVSAGVDPTSRTASWVLQAIDPETGEVLQDATRGLLLPDNTQGRGAGFVSWTVQAAFGAATGAEISAQASVLLDNQAPSRPTSSRARSTARRPRPR</sequence>
<protein>
    <recommendedName>
        <fullName evidence="2">CARDB domain-containing protein</fullName>
    </recommendedName>
</protein>
<dbReference type="Gene3D" id="2.60.40.10">
    <property type="entry name" value="Immunoglobulins"/>
    <property type="match status" value="13"/>
</dbReference>
<dbReference type="InterPro" id="IPR013783">
    <property type="entry name" value="Ig-like_fold"/>
</dbReference>
<dbReference type="Pfam" id="PF07705">
    <property type="entry name" value="CARDB"/>
    <property type="match status" value="4"/>
</dbReference>
<reference evidence="3 4" key="1">
    <citation type="submission" date="2020-05" db="EMBL/GenBank/DDBJ databases">
        <authorList>
            <person name="Khan S.A."/>
            <person name="Jeon C.O."/>
            <person name="Chun B.H."/>
        </authorList>
    </citation>
    <scope>NUCLEOTIDE SEQUENCE [LARGE SCALE GENOMIC DNA]</scope>
    <source>
        <strain evidence="3 4">B156</strain>
    </source>
</reference>
<proteinExistence type="predicted"/>
<feature type="domain" description="CARDB" evidence="2">
    <location>
        <begin position="1764"/>
        <end position="1873"/>
    </location>
</feature>
<name>A0A849KFQ5_9BURK</name>
<evidence type="ECO:0000313" key="4">
    <source>
        <dbReference type="Proteomes" id="UP000552954"/>
    </source>
</evidence>
<comment type="caution">
    <text evidence="3">The sequence shown here is derived from an EMBL/GenBank/DDBJ whole genome shotgun (WGS) entry which is preliminary data.</text>
</comment>
<dbReference type="InterPro" id="IPR011635">
    <property type="entry name" value="CARDB"/>
</dbReference>
<evidence type="ECO:0000313" key="3">
    <source>
        <dbReference type="EMBL" id="NNU43755.1"/>
    </source>
</evidence>
<dbReference type="EMBL" id="JABFCS010000001">
    <property type="protein sequence ID" value="NNU43755.1"/>
    <property type="molecule type" value="Genomic_DNA"/>
</dbReference>